<organism evidence="1 2">
    <name type="scientific">Enhygromyxa salina</name>
    <dbReference type="NCBI Taxonomy" id="215803"/>
    <lineage>
        <taxon>Bacteria</taxon>
        <taxon>Pseudomonadati</taxon>
        <taxon>Myxococcota</taxon>
        <taxon>Polyangia</taxon>
        <taxon>Nannocystales</taxon>
        <taxon>Nannocystaceae</taxon>
        <taxon>Enhygromyxa</taxon>
    </lineage>
</organism>
<gene>
    <name evidence="1" type="ORF">DB30_01961</name>
</gene>
<dbReference type="Pfam" id="PF05960">
    <property type="entry name" value="DUF885"/>
    <property type="match status" value="1"/>
</dbReference>
<dbReference type="PANTHER" id="PTHR33361">
    <property type="entry name" value="GLR0591 PROTEIN"/>
    <property type="match status" value="1"/>
</dbReference>
<dbReference type="PROSITE" id="PS51257">
    <property type="entry name" value="PROKAR_LIPOPROTEIN"/>
    <property type="match status" value="1"/>
</dbReference>
<dbReference type="AlphaFoldDB" id="A0A0C1ZKN6"/>
<reference evidence="1 2" key="1">
    <citation type="submission" date="2014-12" db="EMBL/GenBank/DDBJ databases">
        <title>Genome assembly of Enhygromyxa salina DSM 15201.</title>
        <authorList>
            <person name="Sharma G."/>
            <person name="Subramanian S."/>
        </authorList>
    </citation>
    <scope>NUCLEOTIDE SEQUENCE [LARGE SCALE GENOMIC DNA]</scope>
    <source>
        <strain evidence="1 2">DSM 15201</strain>
    </source>
</reference>
<evidence type="ECO:0000313" key="2">
    <source>
        <dbReference type="Proteomes" id="UP000031599"/>
    </source>
</evidence>
<dbReference type="RefSeq" id="WP_052547411.1">
    <property type="nucleotide sequence ID" value="NZ_JMCC02000015.1"/>
</dbReference>
<evidence type="ECO:0000313" key="1">
    <source>
        <dbReference type="EMBL" id="KIG18074.1"/>
    </source>
</evidence>
<dbReference type="EMBL" id="JMCC02000015">
    <property type="protein sequence ID" value="KIG18074.1"/>
    <property type="molecule type" value="Genomic_DNA"/>
</dbReference>
<dbReference type="Proteomes" id="UP000031599">
    <property type="component" value="Unassembled WGS sequence"/>
</dbReference>
<proteinExistence type="predicted"/>
<evidence type="ECO:0008006" key="3">
    <source>
        <dbReference type="Google" id="ProtNLM"/>
    </source>
</evidence>
<dbReference type="InterPro" id="IPR010281">
    <property type="entry name" value="DUF885"/>
</dbReference>
<protein>
    <recommendedName>
        <fullName evidence="3">DUF885 domain-containing protein</fullName>
    </recommendedName>
</protein>
<dbReference type="PANTHER" id="PTHR33361:SF2">
    <property type="entry name" value="DUF885 DOMAIN-CONTAINING PROTEIN"/>
    <property type="match status" value="1"/>
</dbReference>
<name>A0A0C1ZKN6_9BACT</name>
<sequence length="617" mass="67298">MITPALRRFAPLLLGAIGLLGVGGCKGAGAGASVQPVAAAPSDDSLERELARAAAGVQDPALALLLREHWAVHLERSPVFATSIGVHAFDDRWPSLGPEARARAHQDRVAFLTRARALDKLDKLDQDDRLTVELFIAELESSEARSVCQLWAWSVSTRDNALSELAGVAELVQLRTQADATALLARYRSFPALVDAQIADLRDGLRRGLVADAETLGRTVDMLERQLAAPIDEWSAMTPVADAKTPDELAIRDQLSEVVTAQIAPALQRYVAVLRDELLPAARDGANVGVGALPDGAACYTALIQHHTSEQPSADQLHELGLAEIARIDAEFARLGERVFGTGELEQVLTRLRTDPALYFDSAEEVETFARESLAAASAAAPRWFARLPKTACEVRRIPDYEAPYTTIAYYRQPSEVEPGVYFINTHAPTTRPRYEARVLAIHEAVPGHHTQIAIAQELPDAPAFRRHGGTTVFVEGWALYTERLADEMGLYETDLDRLGVASFDAWRAARLVVDTGIHAKGWTREQAIAFMLAHTALAENNIINEVDRYVGWPGQALAYKYGQLELLRLRAEAEAALAGSFDIAGFHDVVLGAGPVTLPILRRRVRAWIAQQRGAN</sequence>
<comment type="caution">
    <text evidence="1">The sequence shown here is derived from an EMBL/GenBank/DDBJ whole genome shotgun (WGS) entry which is preliminary data.</text>
</comment>
<accession>A0A0C1ZKN6</accession>